<dbReference type="EMBL" id="CM056744">
    <property type="protein sequence ID" value="KAJ8666398.1"/>
    <property type="molecule type" value="Genomic_DNA"/>
</dbReference>
<evidence type="ECO:0000313" key="2">
    <source>
        <dbReference type="Proteomes" id="UP001239111"/>
    </source>
</evidence>
<sequence length="432" mass="48644">MIHYTADDLRKHTMTILSGDSLSPFPGHKISVSSNHWHLLPNPRLLTKNMLSSEGLVTAFPARFEQWVPLYGIRGLPNNDHVSCYANALLQSLIHNRGIRQHFFTQLESCAFQQTMVDYCSGSAVDIMGLRSFAHANFKVKRQQDVAEFLSFLLNVSHGLRSITRHTLVSTRICSSCGFDYKPPSETSYVLLCALPTNFHDENLQTIIDHNMSSWTDLNVQCEQILSDEAKKNLMTDERGLCLGKKNNKVNIQSDTDILVLQFLISNSHVSVEISKIHNFSSENLSDACVRIDDHEYRIDSVILHHGPSIQHGHYTTLIRDEYSWSMLDDTSVESAPPFSSSGNPYIVILQKFNPPSVIEIPDPCENFTQDLCNSSRKNPIWPSKPLVCSTRQFSPLGIPSSTIGFQKSETNLLSARNKSKMQKVIIKLLPA</sequence>
<protein>
    <submittedName>
        <fullName evidence="1">Uncharacterized protein</fullName>
    </submittedName>
</protein>
<comment type="caution">
    <text evidence="1">The sequence shown here is derived from an EMBL/GenBank/DDBJ whole genome shotgun (WGS) entry which is preliminary data.</text>
</comment>
<keyword evidence="2" id="KW-1185">Reference proteome</keyword>
<reference evidence="1" key="1">
    <citation type="submission" date="2023-04" db="EMBL/GenBank/DDBJ databases">
        <title>A chromosome-level genome assembly of the parasitoid wasp Eretmocerus hayati.</title>
        <authorList>
            <person name="Zhong Y."/>
            <person name="Liu S."/>
            <person name="Liu Y."/>
        </authorList>
    </citation>
    <scope>NUCLEOTIDE SEQUENCE</scope>
    <source>
        <strain evidence="1">ZJU_SS_LIU_2023</strain>
    </source>
</reference>
<accession>A0ACC2N5F9</accession>
<organism evidence="1 2">
    <name type="scientific">Eretmocerus hayati</name>
    <dbReference type="NCBI Taxonomy" id="131215"/>
    <lineage>
        <taxon>Eukaryota</taxon>
        <taxon>Metazoa</taxon>
        <taxon>Ecdysozoa</taxon>
        <taxon>Arthropoda</taxon>
        <taxon>Hexapoda</taxon>
        <taxon>Insecta</taxon>
        <taxon>Pterygota</taxon>
        <taxon>Neoptera</taxon>
        <taxon>Endopterygota</taxon>
        <taxon>Hymenoptera</taxon>
        <taxon>Apocrita</taxon>
        <taxon>Proctotrupomorpha</taxon>
        <taxon>Chalcidoidea</taxon>
        <taxon>Aphelinidae</taxon>
        <taxon>Aphelininae</taxon>
        <taxon>Eretmocerus</taxon>
    </lineage>
</organism>
<evidence type="ECO:0000313" key="1">
    <source>
        <dbReference type="EMBL" id="KAJ8666398.1"/>
    </source>
</evidence>
<proteinExistence type="predicted"/>
<gene>
    <name evidence="1" type="ORF">QAD02_008060</name>
</gene>
<dbReference type="Proteomes" id="UP001239111">
    <property type="component" value="Chromosome 4"/>
</dbReference>
<name>A0ACC2N5F9_9HYME</name>